<evidence type="ECO:0000313" key="2">
    <source>
        <dbReference type="Proteomes" id="UP000308836"/>
    </source>
</evidence>
<proteinExistence type="predicted"/>
<evidence type="ECO:0000313" key="1">
    <source>
        <dbReference type="EMBL" id="TGY66603.1"/>
    </source>
</evidence>
<accession>A0AC61R989</accession>
<name>A0AC61R989_9FIRM</name>
<comment type="caution">
    <text evidence="1">The sequence shown here is derived from an EMBL/GenBank/DDBJ whole genome shotgun (WGS) entry which is preliminary data.</text>
</comment>
<sequence>MNKIEKILFIMIWSIGLIGCSGSVPESTQPAEKAESDQEIETLFPSELDLDAYSEGMIKSTSLWKAEKDLPLFTRDEGGRDVVSANEKINEGEEFRILFPATFPLQDADSEKVYGYLPDKQKYVLIYDQNLKASLINGAEWDGKSLIQRKQNIKLYDQIDGKNISANSEQQIFKNFDSGEQNMPWLKTNEGWMPLYDEKGPTFFSVINGIVVGNFARSTTMKEVYDRIVMMKQFDVYKGTFSWGYALANLSDSECPALLIVSGAYNKDLKIEVYGDSSNVITSQSIGSFSMEDSILYQNKDHTLLRFQNVNGQKTVTKISSQNSELKETALTQDKIAKLDFDNLKEIQFTNVYDPSGLDSLKQYIAGNLYPDFDFENHGYVNPSLKKEWLLNYDMTIREEPDRNSKKIGNLSKGEKIKISDIVEDDSESWGNLTTGGWVCLKDIQYDYADPMSSNAKDWKTAYKEILDNEANKEKYANILEYAPLWYLWQDSGFDVPVLAVKTGICEADYILKLYVYKDDSIKKIGETSASHAGFYSTENSGVFERVMGHMGTESVDRITVTANDMEEENLSSRQDVLDYYKPDGQFWEFQNVEAFE</sequence>
<reference evidence="1" key="1">
    <citation type="submission" date="2019-04" db="EMBL/GenBank/DDBJ databases">
        <title>Microbes associate with the intestines of laboratory mice.</title>
        <authorList>
            <person name="Navarre W."/>
            <person name="Wong E."/>
            <person name="Huang K."/>
            <person name="Tropini C."/>
            <person name="Ng K."/>
            <person name="Yu B."/>
        </authorList>
    </citation>
    <scope>NUCLEOTIDE SEQUENCE</scope>
    <source>
        <strain evidence="1">NM09_H32</strain>
    </source>
</reference>
<dbReference type="Proteomes" id="UP000308836">
    <property type="component" value="Unassembled WGS sequence"/>
</dbReference>
<gene>
    <name evidence="1" type="ORF">E5336_03485</name>
</gene>
<organism evidence="1 2">
    <name type="scientific">Dubosiella muris</name>
    <dbReference type="NCBI Taxonomy" id="3038133"/>
    <lineage>
        <taxon>Bacteria</taxon>
        <taxon>Bacillati</taxon>
        <taxon>Bacillota</taxon>
        <taxon>Erysipelotrichia</taxon>
        <taxon>Erysipelotrichales</taxon>
        <taxon>Erysipelotrichaceae</taxon>
        <taxon>Dubosiella</taxon>
    </lineage>
</organism>
<keyword evidence="2" id="KW-1185">Reference proteome</keyword>
<dbReference type="EMBL" id="SRYG01000005">
    <property type="protein sequence ID" value="TGY66603.1"/>
    <property type="molecule type" value="Genomic_DNA"/>
</dbReference>
<protein>
    <submittedName>
        <fullName evidence="1">SH3 domain-containing protein</fullName>
    </submittedName>
</protein>